<feature type="compositionally biased region" description="Acidic residues" evidence="1">
    <location>
        <begin position="1"/>
        <end position="11"/>
    </location>
</feature>
<protein>
    <submittedName>
        <fullName evidence="2">Uncharacterized protein</fullName>
    </submittedName>
</protein>
<name>A0A644Y741_9ZZZZ</name>
<accession>A0A644Y741</accession>
<evidence type="ECO:0000256" key="1">
    <source>
        <dbReference type="SAM" id="MobiDB-lite"/>
    </source>
</evidence>
<feature type="region of interest" description="Disordered" evidence="1">
    <location>
        <begin position="116"/>
        <end position="138"/>
    </location>
</feature>
<dbReference type="EMBL" id="VSSQ01004161">
    <property type="protein sequence ID" value="MPM23997.1"/>
    <property type="molecule type" value="Genomic_DNA"/>
</dbReference>
<dbReference type="AlphaFoldDB" id="A0A644Y741"/>
<comment type="caution">
    <text evidence="2">The sequence shown here is derived from an EMBL/GenBank/DDBJ whole genome shotgun (WGS) entry which is preliminary data.</text>
</comment>
<reference evidence="2" key="1">
    <citation type="submission" date="2019-08" db="EMBL/GenBank/DDBJ databases">
        <authorList>
            <person name="Kucharzyk K."/>
            <person name="Murdoch R.W."/>
            <person name="Higgins S."/>
            <person name="Loffler F."/>
        </authorList>
    </citation>
    <scope>NUCLEOTIDE SEQUENCE</scope>
</reference>
<sequence>MLEGENDDEDDGSQKTGQQAYRDLCGQQRSADGITNQQKEGAENHGTGKAVGTVRSEEFSPQMRGDQSYPADKPGNRDGERGSDCSHNKQKNSITFGVQPDAEGCFLLQRKQIEFPSIAEQDDQTRSDDTENRQDLVP</sequence>
<feature type="compositionally biased region" description="Polar residues" evidence="1">
    <location>
        <begin position="27"/>
        <end position="39"/>
    </location>
</feature>
<feature type="compositionally biased region" description="Basic and acidic residues" evidence="1">
    <location>
        <begin position="74"/>
        <end position="87"/>
    </location>
</feature>
<gene>
    <name evidence="2" type="ORF">SDC9_70474</name>
</gene>
<feature type="compositionally biased region" description="Basic and acidic residues" evidence="1">
    <location>
        <begin position="123"/>
        <end position="138"/>
    </location>
</feature>
<organism evidence="2">
    <name type="scientific">bioreactor metagenome</name>
    <dbReference type="NCBI Taxonomy" id="1076179"/>
    <lineage>
        <taxon>unclassified sequences</taxon>
        <taxon>metagenomes</taxon>
        <taxon>ecological metagenomes</taxon>
    </lineage>
</organism>
<feature type="region of interest" description="Disordered" evidence="1">
    <location>
        <begin position="1"/>
        <end position="97"/>
    </location>
</feature>
<evidence type="ECO:0000313" key="2">
    <source>
        <dbReference type="EMBL" id="MPM23997.1"/>
    </source>
</evidence>
<proteinExistence type="predicted"/>